<protein>
    <submittedName>
        <fullName evidence="1">Uncharacterized protein</fullName>
    </submittedName>
</protein>
<reference evidence="1" key="2">
    <citation type="journal article" date="2015" name="Data Brief">
        <title>Shoot transcriptome of the giant reed, Arundo donax.</title>
        <authorList>
            <person name="Barrero R.A."/>
            <person name="Guerrero F.D."/>
            <person name="Moolhuijzen P."/>
            <person name="Goolsby J.A."/>
            <person name="Tidwell J."/>
            <person name="Bellgard S.E."/>
            <person name="Bellgard M.I."/>
        </authorList>
    </citation>
    <scope>NUCLEOTIDE SEQUENCE</scope>
    <source>
        <tissue evidence="1">Shoot tissue taken approximately 20 cm above the soil surface</tissue>
    </source>
</reference>
<evidence type="ECO:0000313" key="1">
    <source>
        <dbReference type="EMBL" id="JAD30666.1"/>
    </source>
</evidence>
<dbReference type="EMBL" id="GBRH01267229">
    <property type="protein sequence ID" value="JAD30666.1"/>
    <property type="molecule type" value="Transcribed_RNA"/>
</dbReference>
<organism evidence="1">
    <name type="scientific">Arundo donax</name>
    <name type="common">Giant reed</name>
    <name type="synonym">Donax arundinaceus</name>
    <dbReference type="NCBI Taxonomy" id="35708"/>
    <lineage>
        <taxon>Eukaryota</taxon>
        <taxon>Viridiplantae</taxon>
        <taxon>Streptophyta</taxon>
        <taxon>Embryophyta</taxon>
        <taxon>Tracheophyta</taxon>
        <taxon>Spermatophyta</taxon>
        <taxon>Magnoliopsida</taxon>
        <taxon>Liliopsida</taxon>
        <taxon>Poales</taxon>
        <taxon>Poaceae</taxon>
        <taxon>PACMAD clade</taxon>
        <taxon>Arundinoideae</taxon>
        <taxon>Arundineae</taxon>
        <taxon>Arundo</taxon>
    </lineage>
</organism>
<accession>A0A0A8YVQ8</accession>
<sequence>MNSHATTTRPPP</sequence>
<reference evidence="1" key="1">
    <citation type="submission" date="2014-09" db="EMBL/GenBank/DDBJ databases">
        <authorList>
            <person name="Magalhaes I.L.F."/>
            <person name="Oliveira U."/>
            <person name="Santos F.R."/>
            <person name="Vidigal T.H.D.A."/>
            <person name="Brescovit A.D."/>
            <person name="Santos A.J."/>
        </authorList>
    </citation>
    <scope>NUCLEOTIDE SEQUENCE</scope>
    <source>
        <tissue evidence="1">Shoot tissue taken approximately 20 cm above the soil surface</tissue>
    </source>
</reference>
<proteinExistence type="predicted"/>
<name>A0A0A8YVQ8_ARUDO</name>